<dbReference type="InParanoid" id="B2A0T6"/>
<dbReference type="FunFam" id="3.40.50.300:FF:000016">
    <property type="entry name" value="Oligopeptide ABC transporter ATP-binding component"/>
    <property type="match status" value="1"/>
</dbReference>
<reference evidence="6 7" key="2">
    <citation type="journal article" date="2011" name="J. Bacteriol.">
        <title>Complete genome sequence of the anaerobic, halophilic alkalithermophile Natranaerobius thermophilus JW/NM-WN-LF.</title>
        <authorList>
            <person name="Zhao B."/>
            <person name="Mesbah N.M."/>
            <person name="Dalin E."/>
            <person name="Goodwin L."/>
            <person name="Nolan M."/>
            <person name="Pitluck S."/>
            <person name="Chertkov O."/>
            <person name="Brettin T.S."/>
            <person name="Han J."/>
            <person name="Larimer F.W."/>
            <person name="Land M.L."/>
            <person name="Hauser L."/>
            <person name="Kyrpides N."/>
            <person name="Wiegel J."/>
        </authorList>
    </citation>
    <scope>NUCLEOTIDE SEQUENCE [LARGE SCALE GENOMIC DNA]</scope>
    <source>
        <strain evidence="7">ATCC BAA-1301 / DSM 18059 / JW/NM-WN-LF</strain>
    </source>
</reference>
<dbReference type="Pfam" id="PF08352">
    <property type="entry name" value="oligo_HPY"/>
    <property type="match status" value="1"/>
</dbReference>
<dbReference type="PROSITE" id="PS50893">
    <property type="entry name" value="ABC_TRANSPORTER_2"/>
    <property type="match status" value="1"/>
</dbReference>
<dbReference type="CDD" id="cd03257">
    <property type="entry name" value="ABC_NikE_OppD_transporters"/>
    <property type="match status" value="1"/>
</dbReference>
<evidence type="ECO:0000259" key="5">
    <source>
        <dbReference type="PROSITE" id="PS50893"/>
    </source>
</evidence>
<proteinExistence type="inferred from homology"/>
<dbReference type="KEGG" id="nth:Nther_2401"/>
<keyword evidence="3" id="KW-0547">Nucleotide-binding</keyword>
<dbReference type="GO" id="GO:0055085">
    <property type="term" value="P:transmembrane transport"/>
    <property type="evidence" value="ECO:0007669"/>
    <property type="project" value="UniProtKB-ARBA"/>
</dbReference>
<dbReference type="NCBIfam" id="TIGR01727">
    <property type="entry name" value="oligo_HPY"/>
    <property type="match status" value="1"/>
</dbReference>
<name>B2A0T6_NATTJ</name>
<evidence type="ECO:0000313" key="7">
    <source>
        <dbReference type="Proteomes" id="UP000001683"/>
    </source>
</evidence>
<keyword evidence="4" id="KW-0067">ATP-binding</keyword>
<dbReference type="EMBL" id="CP001034">
    <property type="protein sequence ID" value="ACB85966.1"/>
    <property type="molecule type" value="Genomic_DNA"/>
</dbReference>
<organism evidence="6 7">
    <name type="scientific">Natranaerobius thermophilus (strain ATCC BAA-1301 / DSM 18059 / JW/NM-WN-LF)</name>
    <dbReference type="NCBI Taxonomy" id="457570"/>
    <lineage>
        <taxon>Bacteria</taxon>
        <taxon>Bacillati</taxon>
        <taxon>Bacillota</taxon>
        <taxon>Clostridia</taxon>
        <taxon>Natranaerobiales</taxon>
        <taxon>Natranaerobiaceae</taxon>
        <taxon>Natranaerobius</taxon>
    </lineage>
</organism>
<dbReference type="SUPFAM" id="SSF52540">
    <property type="entry name" value="P-loop containing nucleoside triphosphate hydrolases"/>
    <property type="match status" value="1"/>
</dbReference>
<sequence>MAEKLLEVNGLKKYFDTKDGQLHAVDDIYFNVNKGETLGLVGESGCGKSTTGRLVLRLVPRTDGEIIFDGQDIKNFDGKQMQAFRRDAQIVFQDPFSSLNPRMNVKSILSEPFEIHGIKKDKKKRIRELMETVGLSSRLLNAYPHELDGGRRQRVGIARALALNPKFVVLDEPVSSLDVSIQAQILNLLDDLQDELDLTYLFIAHDLSVVKHISDKVAVMYVGKLVEMTDYNSIFRNPKHPYTRALISAIPIPSIEAQQRRIILEGDVPSPVNPGKGCRFYGRCFERDDICKEQEPELKEVEGHGLVACHMVKE</sequence>
<dbReference type="GO" id="GO:0016887">
    <property type="term" value="F:ATP hydrolysis activity"/>
    <property type="evidence" value="ECO:0007669"/>
    <property type="project" value="InterPro"/>
</dbReference>
<dbReference type="Pfam" id="PF00005">
    <property type="entry name" value="ABC_tran"/>
    <property type="match status" value="1"/>
</dbReference>
<evidence type="ECO:0000313" key="6">
    <source>
        <dbReference type="EMBL" id="ACB85966.1"/>
    </source>
</evidence>
<evidence type="ECO:0000256" key="4">
    <source>
        <dbReference type="ARBA" id="ARBA00022840"/>
    </source>
</evidence>
<dbReference type="STRING" id="457570.Nther_2401"/>
<reference evidence="6 7" key="1">
    <citation type="submission" date="2008-04" db="EMBL/GenBank/DDBJ databases">
        <title>Complete sequence of chromosome of Natranaerobius thermophilus JW/NM-WN-LF.</title>
        <authorList>
            <consortium name="US DOE Joint Genome Institute"/>
            <person name="Copeland A."/>
            <person name="Lucas S."/>
            <person name="Lapidus A."/>
            <person name="Glavina del Rio T."/>
            <person name="Dalin E."/>
            <person name="Tice H."/>
            <person name="Bruce D."/>
            <person name="Goodwin L."/>
            <person name="Pitluck S."/>
            <person name="Chertkov O."/>
            <person name="Brettin T."/>
            <person name="Detter J.C."/>
            <person name="Han C."/>
            <person name="Kuske C.R."/>
            <person name="Schmutz J."/>
            <person name="Larimer F."/>
            <person name="Land M."/>
            <person name="Hauser L."/>
            <person name="Kyrpides N."/>
            <person name="Lykidis A."/>
            <person name="Mesbah N.M."/>
            <person name="Wiegel J."/>
        </authorList>
    </citation>
    <scope>NUCLEOTIDE SEQUENCE [LARGE SCALE GENOMIC DNA]</scope>
    <source>
        <strain evidence="7">ATCC BAA-1301 / DSM 18059 / JW/NM-WN-LF</strain>
    </source>
</reference>
<dbReference type="Gene3D" id="3.40.50.300">
    <property type="entry name" value="P-loop containing nucleotide triphosphate hydrolases"/>
    <property type="match status" value="1"/>
</dbReference>
<dbReference type="OrthoDB" id="9809450at2"/>
<dbReference type="HOGENOM" id="CLU_000604_1_23_9"/>
<comment type="similarity">
    <text evidence="1">Belongs to the ABC transporter superfamily.</text>
</comment>
<dbReference type="GO" id="GO:0005524">
    <property type="term" value="F:ATP binding"/>
    <property type="evidence" value="ECO:0007669"/>
    <property type="project" value="UniProtKB-KW"/>
</dbReference>
<dbReference type="InterPro" id="IPR050319">
    <property type="entry name" value="ABC_transp_ATP-bind"/>
</dbReference>
<dbReference type="GO" id="GO:0015833">
    <property type="term" value="P:peptide transport"/>
    <property type="evidence" value="ECO:0007669"/>
    <property type="project" value="InterPro"/>
</dbReference>
<dbReference type="PANTHER" id="PTHR43776">
    <property type="entry name" value="TRANSPORT ATP-BINDING PROTEIN"/>
    <property type="match status" value="1"/>
</dbReference>
<dbReference type="InterPro" id="IPR013563">
    <property type="entry name" value="Oligopep_ABC_C"/>
</dbReference>
<dbReference type="PANTHER" id="PTHR43776:SF8">
    <property type="entry name" value="ABC TRANSPORTER, ATP-BINDING PROTEIN"/>
    <property type="match status" value="1"/>
</dbReference>
<dbReference type="eggNOG" id="COG4608">
    <property type="taxonomic scope" value="Bacteria"/>
</dbReference>
<keyword evidence="2" id="KW-0813">Transport</keyword>
<evidence type="ECO:0000256" key="1">
    <source>
        <dbReference type="ARBA" id="ARBA00005417"/>
    </source>
</evidence>
<protein>
    <submittedName>
        <fullName evidence="6">Oligopeptide/dipeptide ABC transporter, ATPase subunit</fullName>
    </submittedName>
</protein>
<accession>B2A0T6</accession>
<dbReference type="Proteomes" id="UP000001683">
    <property type="component" value="Chromosome"/>
</dbReference>
<dbReference type="InterPro" id="IPR003439">
    <property type="entry name" value="ABC_transporter-like_ATP-bd"/>
</dbReference>
<evidence type="ECO:0000256" key="3">
    <source>
        <dbReference type="ARBA" id="ARBA00022741"/>
    </source>
</evidence>
<dbReference type="RefSeq" id="WP_012448815.1">
    <property type="nucleotide sequence ID" value="NC_010718.1"/>
</dbReference>
<feature type="domain" description="ABC transporter" evidence="5">
    <location>
        <begin position="6"/>
        <end position="247"/>
    </location>
</feature>
<dbReference type="AlphaFoldDB" id="B2A0T6"/>
<gene>
    <name evidence="6" type="ordered locus">Nther_2401</name>
</gene>
<evidence type="ECO:0000256" key="2">
    <source>
        <dbReference type="ARBA" id="ARBA00022448"/>
    </source>
</evidence>
<keyword evidence="7" id="KW-1185">Reference proteome</keyword>
<dbReference type="SMART" id="SM00382">
    <property type="entry name" value="AAA"/>
    <property type="match status" value="1"/>
</dbReference>
<dbReference type="InterPro" id="IPR027417">
    <property type="entry name" value="P-loop_NTPase"/>
</dbReference>
<dbReference type="InterPro" id="IPR003593">
    <property type="entry name" value="AAA+_ATPase"/>
</dbReference>